<evidence type="ECO:0000313" key="5">
    <source>
        <dbReference type="EMBL" id="GAA4384449.1"/>
    </source>
</evidence>
<gene>
    <name evidence="5" type="ORF">GCM10023147_04920</name>
</gene>
<dbReference type="SUPFAM" id="SSF48008">
    <property type="entry name" value="GntR ligand-binding domain-like"/>
    <property type="match status" value="1"/>
</dbReference>
<dbReference type="InterPro" id="IPR036388">
    <property type="entry name" value="WH-like_DNA-bd_sf"/>
</dbReference>
<keyword evidence="1" id="KW-0805">Transcription regulation</keyword>
<protein>
    <submittedName>
        <fullName evidence="5">FadR/GntR family transcriptional regulator</fullName>
    </submittedName>
</protein>
<evidence type="ECO:0000256" key="3">
    <source>
        <dbReference type="ARBA" id="ARBA00023163"/>
    </source>
</evidence>
<comment type="caution">
    <text evidence="5">The sequence shown here is derived from an EMBL/GenBank/DDBJ whole genome shotgun (WGS) entry which is preliminary data.</text>
</comment>
<keyword evidence="2" id="KW-0238">DNA-binding</keyword>
<evidence type="ECO:0000313" key="6">
    <source>
        <dbReference type="Proteomes" id="UP001500635"/>
    </source>
</evidence>
<keyword evidence="6" id="KW-1185">Reference proteome</keyword>
<dbReference type="PANTHER" id="PTHR43537">
    <property type="entry name" value="TRANSCRIPTIONAL REGULATOR, GNTR FAMILY"/>
    <property type="match status" value="1"/>
</dbReference>
<keyword evidence="3" id="KW-0804">Transcription</keyword>
<dbReference type="Pfam" id="PF00392">
    <property type="entry name" value="GntR"/>
    <property type="match status" value="1"/>
</dbReference>
<reference evidence="6" key="1">
    <citation type="journal article" date="2019" name="Int. J. Syst. Evol. Microbiol.">
        <title>The Global Catalogue of Microorganisms (GCM) 10K type strain sequencing project: providing services to taxonomists for standard genome sequencing and annotation.</title>
        <authorList>
            <consortium name="The Broad Institute Genomics Platform"/>
            <consortium name="The Broad Institute Genome Sequencing Center for Infectious Disease"/>
            <person name="Wu L."/>
            <person name="Ma J."/>
        </authorList>
    </citation>
    <scope>NUCLEOTIDE SEQUENCE [LARGE SCALE GENOMIC DNA]</scope>
    <source>
        <strain evidence="6">JCM 17688</strain>
    </source>
</reference>
<evidence type="ECO:0000256" key="2">
    <source>
        <dbReference type="ARBA" id="ARBA00023125"/>
    </source>
</evidence>
<dbReference type="InterPro" id="IPR036390">
    <property type="entry name" value="WH_DNA-bd_sf"/>
</dbReference>
<dbReference type="Pfam" id="PF07729">
    <property type="entry name" value="FCD"/>
    <property type="match status" value="1"/>
</dbReference>
<dbReference type="Proteomes" id="UP001500635">
    <property type="component" value="Unassembled WGS sequence"/>
</dbReference>
<proteinExistence type="predicted"/>
<accession>A0ABP8J3P0</accession>
<dbReference type="InterPro" id="IPR008920">
    <property type="entry name" value="TF_FadR/GntR_C"/>
</dbReference>
<dbReference type="SMART" id="SM00895">
    <property type="entry name" value="FCD"/>
    <property type="match status" value="1"/>
</dbReference>
<dbReference type="PRINTS" id="PR00035">
    <property type="entry name" value="HTHGNTR"/>
</dbReference>
<evidence type="ECO:0000256" key="1">
    <source>
        <dbReference type="ARBA" id="ARBA00023015"/>
    </source>
</evidence>
<dbReference type="EMBL" id="BAABFR010000004">
    <property type="protein sequence ID" value="GAA4384449.1"/>
    <property type="molecule type" value="Genomic_DNA"/>
</dbReference>
<dbReference type="InterPro" id="IPR011711">
    <property type="entry name" value="GntR_C"/>
</dbReference>
<sequence length="239" mass="25927">MDHPIQSPTRLVTSVSVQPVRRQTLIGQVTDQLRSEIVAGAWPVGSRIPTEPELCELTGTARNTVREAVQALVHAGMLARRQGSGTYVLSSSDSALNGVFAGAREADLLELRETLDVTAAGLAAQRRTDADIVELERLLDLRDSLWADGDLTDVARARAVEVDIDLHRAIVAASHNALYLDFYDHLVPLLADHIATRPVGAATSHRAEHTELVRAVVTGDVTAARSAAKRLLSEVRQRR</sequence>
<organism evidence="5 6">
    <name type="scientific">Tsukamurella soli</name>
    <dbReference type="NCBI Taxonomy" id="644556"/>
    <lineage>
        <taxon>Bacteria</taxon>
        <taxon>Bacillati</taxon>
        <taxon>Actinomycetota</taxon>
        <taxon>Actinomycetes</taxon>
        <taxon>Mycobacteriales</taxon>
        <taxon>Tsukamurellaceae</taxon>
        <taxon>Tsukamurella</taxon>
    </lineage>
</organism>
<dbReference type="SUPFAM" id="SSF46785">
    <property type="entry name" value="Winged helix' DNA-binding domain"/>
    <property type="match status" value="1"/>
</dbReference>
<dbReference type="SMART" id="SM00345">
    <property type="entry name" value="HTH_GNTR"/>
    <property type="match status" value="1"/>
</dbReference>
<evidence type="ECO:0000259" key="4">
    <source>
        <dbReference type="PROSITE" id="PS50949"/>
    </source>
</evidence>
<name>A0ABP8J3P0_9ACTN</name>
<dbReference type="PANTHER" id="PTHR43537:SF47">
    <property type="entry name" value="REGULATORY PROTEIN GNTR HTH"/>
    <property type="match status" value="1"/>
</dbReference>
<feature type="domain" description="HTH gntR-type" evidence="4">
    <location>
        <begin position="23"/>
        <end position="91"/>
    </location>
</feature>
<dbReference type="Gene3D" id="1.10.10.10">
    <property type="entry name" value="Winged helix-like DNA-binding domain superfamily/Winged helix DNA-binding domain"/>
    <property type="match status" value="1"/>
</dbReference>
<dbReference type="PROSITE" id="PS50949">
    <property type="entry name" value="HTH_GNTR"/>
    <property type="match status" value="1"/>
</dbReference>
<dbReference type="Gene3D" id="1.20.120.530">
    <property type="entry name" value="GntR ligand-binding domain-like"/>
    <property type="match status" value="1"/>
</dbReference>
<dbReference type="CDD" id="cd07377">
    <property type="entry name" value="WHTH_GntR"/>
    <property type="match status" value="1"/>
</dbReference>
<dbReference type="InterPro" id="IPR000524">
    <property type="entry name" value="Tscrpt_reg_HTH_GntR"/>
</dbReference>